<dbReference type="Gene3D" id="1.10.287.1490">
    <property type="match status" value="1"/>
</dbReference>
<dbReference type="InterPro" id="IPR003112">
    <property type="entry name" value="Olfac-like_dom"/>
</dbReference>
<keyword evidence="13" id="KW-0479">Metal-binding</keyword>
<dbReference type="GO" id="GO:0031175">
    <property type="term" value="P:neuron projection development"/>
    <property type="evidence" value="ECO:0007669"/>
    <property type="project" value="Ensembl"/>
</dbReference>
<comment type="caution">
    <text evidence="29">Lacks conserved residue(s) required for the propagation of feature annotation.</text>
</comment>
<dbReference type="GO" id="GO:0046872">
    <property type="term" value="F:metal ion binding"/>
    <property type="evidence" value="ECO:0007669"/>
    <property type="project" value="UniProtKB-KW"/>
</dbReference>
<keyword evidence="15" id="KW-1000">Mitochondrion outer membrane</keyword>
<evidence type="ECO:0000256" key="15">
    <source>
        <dbReference type="ARBA" id="ARBA00022787"/>
    </source>
</evidence>
<evidence type="ECO:0000256" key="19">
    <source>
        <dbReference type="ARBA" id="ARBA00023034"/>
    </source>
</evidence>
<dbReference type="GO" id="GO:1900026">
    <property type="term" value="P:positive regulation of substrate adhesion-dependent cell spreading"/>
    <property type="evidence" value="ECO:0007669"/>
    <property type="project" value="Ensembl"/>
</dbReference>
<keyword evidence="23" id="KW-0472">Membrane</keyword>
<dbReference type="GO" id="GO:0001968">
    <property type="term" value="F:fibronectin binding"/>
    <property type="evidence" value="ECO:0007669"/>
    <property type="project" value="Ensembl"/>
</dbReference>
<evidence type="ECO:0000256" key="27">
    <source>
        <dbReference type="ARBA" id="ARBA00023288"/>
    </source>
</evidence>
<dbReference type="GO" id="GO:0001649">
    <property type="term" value="P:osteoblast differentiation"/>
    <property type="evidence" value="ECO:0007669"/>
    <property type="project" value="Ensembl"/>
</dbReference>
<organism evidence="30 31">
    <name type="scientific">Chrysemys picta bellii</name>
    <name type="common">Western painted turtle</name>
    <name type="synonym">Emys bellii</name>
    <dbReference type="NCBI Taxonomy" id="8478"/>
    <lineage>
        <taxon>Eukaryota</taxon>
        <taxon>Metazoa</taxon>
        <taxon>Chordata</taxon>
        <taxon>Craniata</taxon>
        <taxon>Vertebrata</taxon>
        <taxon>Euteleostomi</taxon>
        <taxon>Archelosauria</taxon>
        <taxon>Testudinata</taxon>
        <taxon>Testudines</taxon>
        <taxon>Cryptodira</taxon>
        <taxon>Durocryptodira</taxon>
        <taxon>Testudinoidea</taxon>
        <taxon>Emydidae</taxon>
        <taxon>Chrysemys</taxon>
    </lineage>
</organism>
<dbReference type="GO" id="GO:0051897">
    <property type="term" value="P:positive regulation of phosphatidylinositol 3-kinase/protein kinase B signal transduction"/>
    <property type="evidence" value="ECO:0007669"/>
    <property type="project" value="Ensembl"/>
</dbReference>
<keyword evidence="25" id="KW-1015">Disulfide bond</keyword>
<name>A0A8C3HQZ3_CHRPI</name>
<evidence type="ECO:0000256" key="12">
    <source>
        <dbReference type="ARBA" id="ARBA00022530"/>
    </source>
</evidence>
<keyword evidence="22" id="KW-0496">Mitochondrion</keyword>
<evidence type="ECO:0000256" key="22">
    <source>
        <dbReference type="ARBA" id="ARBA00023128"/>
    </source>
</evidence>
<dbReference type="GO" id="GO:0005929">
    <property type="term" value="C:cilium"/>
    <property type="evidence" value="ECO:0007669"/>
    <property type="project" value="UniProtKB-SubCell"/>
</dbReference>
<keyword evidence="31" id="KW-1185">Reference proteome</keyword>
<evidence type="ECO:0000256" key="26">
    <source>
        <dbReference type="ARBA" id="ARBA00023273"/>
    </source>
</evidence>
<dbReference type="OrthoDB" id="8626508at2759"/>
<keyword evidence="14" id="KW-0732">Signal</keyword>
<evidence type="ECO:0000313" key="30">
    <source>
        <dbReference type="Ensembl" id="ENSCPBP00000022085.1"/>
    </source>
</evidence>
<dbReference type="Proteomes" id="UP000694380">
    <property type="component" value="Unplaced"/>
</dbReference>
<keyword evidence="11" id="KW-0964">Secreted</keyword>
<evidence type="ECO:0000256" key="25">
    <source>
        <dbReference type="ARBA" id="ARBA00023157"/>
    </source>
</evidence>
<evidence type="ECO:0000256" key="28">
    <source>
        <dbReference type="ARBA" id="ARBA00023329"/>
    </source>
</evidence>
<evidence type="ECO:0000256" key="11">
    <source>
        <dbReference type="ARBA" id="ARBA00022525"/>
    </source>
</evidence>
<keyword evidence="20" id="KW-0175">Coiled coil</keyword>
<dbReference type="GO" id="GO:0060348">
    <property type="term" value="P:bone development"/>
    <property type="evidence" value="ECO:0007669"/>
    <property type="project" value="Ensembl"/>
</dbReference>
<evidence type="ECO:0000256" key="20">
    <source>
        <dbReference type="ARBA" id="ARBA00023054"/>
    </source>
</evidence>
<dbReference type="AlphaFoldDB" id="A0A8C3HQZ3"/>
<proteinExistence type="predicted"/>
<dbReference type="Pfam" id="PF02191">
    <property type="entry name" value="OLF"/>
    <property type="match status" value="1"/>
</dbReference>
<dbReference type="GO" id="GO:0032027">
    <property type="term" value="F:myosin light chain binding"/>
    <property type="evidence" value="ECO:0007669"/>
    <property type="project" value="Ensembl"/>
</dbReference>
<dbReference type="GO" id="GO:0045162">
    <property type="term" value="P:clustering of voltage-gated sodium channels"/>
    <property type="evidence" value="ECO:0007669"/>
    <property type="project" value="Ensembl"/>
</dbReference>
<dbReference type="GO" id="GO:0005741">
    <property type="term" value="C:mitochondrial outer membrane"/>
    <property type="evidence" value="ECO:0007669"/>
    <property type="project" value="UniProtKB-SubCell"/>
</dbReference>
<dbReference type="GO" id="GO:0051894">
    <property type="term" value="P:positive regulation of focal adhesion assembly"/>
    <property type="evidence" value="ECO:0007669"/>
    <property type="project" value="Ensembl"/>
</dbReference>
<dbReference type="GO" id="GO:0014734">
    <property type="term" value="P:skeletal muscle hypertrophy"/>
    <property type="evidence" value="ECO:0007669"/>
    <property type="project" value="Ensembl"/>
</dbReference>
<evidence type="ECO:0000313" key="31">
    <source>
        <dbReference type="Proteomes" id="UP000694380"/>
    </source>
</evidence>
<dbReference type="GO" id="GO:0005109">
    <property type="term" value="F:frizzled binding"/>
    <property type="evidence" value="ECO:0007669"/>
    <property type="project" value="Ensembl"/>
</dbReference>
<evidence type="ECO:0000256" key="6">
    <source>
        <dbReference type="ARBA" id="ARBA00004541"/>
    </source>
</evidence>
<dbReference type="GO" id="GO:0051901">
    <property type="term" value="P:positive regulation of mitochondrial depolarization"/>
    <property type="evidence" value="ECO:0007669"/>
    <property type="project" value="Ensembl"/>
</dbReference>
<keyword evidence="18" id="KW-0106">Calcium</keyword>
<dbReference type="GO" id="GO:0035024">
    <property type="term" value="P:negative regulation of Rho protein signal transduction"/>
    <property type="evidence" value="ECO:0007669"/>
    <property type="project" value="Ensembl"/>
</dbReference>
<dbReference type="GO" id="GO:0051496">
    <property type="term" value="P:positive regulation of stress fiber assembly"/>
    <property type="evidence" value="ECO:0007669"/>
    <property type="project" value="Ensembl"/>
</dbReference>
<keyword evidence="28" id="KW-0968">Cytoplasmic vesicle</keyword>
<evidence type="ECO:0000256" key="16">
    <source>
        <dbReference type="ARBA" id="ARBA00022792"/>
    </source>
</evidence>
<dbReference type="GO" id="GO:0038133">
    <property type="term" value="P:ERBB2-ERBB3 signaling pathway"/>
    <property type="evidence" value="ECO:0007669"/>
    <property type="project" value="Ensembl"/>
</dbReference>
<dbReference type="GO" id="GO:0031410">
    <property type="term" value="C:cytoplasmic vesicle"/>
    <property type="evidence" value="ECO:0007669"/>
    <property type="project" value="UniProtKB-SubCell"/>
</dbReference>
<dbReference type="GO" id="GO:0001953">
    <property type="term" value="P:negative regulation of cell-matrix adhesion"/>
    <property type="evidence" value="ECO:0007669"/>
    <property type="project" value="Ensembl"/>
</dbReference>
<dbReference type="PANTHER" id="PTHR23192:SF33">
    <property type="entry name" value="MYOCILIN"/>
    <property type="match status" value="1"/>
</dbReference>
<gene>
    <name evidence="30" type="primary">MYOC</name>
</gene>
<dbReference type="GO" id="GO:0022011">
    <property type="term" value="P:myelination in peripheral nervous system"/>
    <property type="evidence" value="ECO:0007669"/>
    <property type="project" value="Ensembl"/>
</dbReference>
<evidence type="ECO:0000256" key="14">
    <source>
        <dbReference type="ARBA" id="ARBA00022729"/>
    </source>
</evidence>
<evidence type="ECO:0000256" key="10">
    <source>
        <dbReference type="ARBA" id="ARBA00017216"/>
    </source>
</evidence>
<keyword evidence="12" id="KW-0272">Extracellular matrix</keyword>
<dbReference type="GO" id="GO:0005758">
    <property type="term" value="C:mitochondrial intermembrane space"/>
    <property type="evidence" value="ECO:0007669"/>
    <property type="project" value="UniProtKB-SubCell"/>
</dbReference>
<dbReference type="GO" id="GO:0046330">
    <property type="term" value="P:positive regulation of JNK cascade"/>
    <property type="evidence" value="ECO:0007669"/>
    <property type="project" value="Ensembl"/>
</dbReference>
<dbReference type="GeneTree" id="ENSGT00940000158561"/>
<dbReference type="GO" id="GO:0005791">
    <property type="term" value="C:rough endoplasmic reticulum"/>
    <property type="evidence" value="ECO:0007669"/>
    <property type="project" value="UniProtKB-SubCell"/>
</dbReference>
<dbReference type="GO" id="GO:0030335">
    <property type="term" value="P:positive regulation of cell migration"/>
    <property type="evidence" value="ECO:0007669"/>
    <property type="project" value="Ensembl"/>
</dbReference>
<keyword evidence="19" id="KW-0333">Golgi apparatus</keyword>
<keyword evidence="24" id="KW-0564">Palmitate</keyword>
<dbReference type="GO" id="GO:0030971">
    <property type="term" value="F:receptor tyrosine kinase binding"/>
    <property type="evidence" value="ECO:0007669"/>
    <property type="project" value="Ensembl"/>
</dbReference>
<keyword evidence="21" id="KW-0969">Cilium</keyword>
<evidence type="ECO:0000256" key="8">
    <source>
        <dbReference type="ARBA" id="ARBA00004555"/>
    </source>
</evidence>
<dbReference type="InterPro" id="IPR050605">
    <property type="entry name" value="Olfactomedin-like_domain"/>
</dbReference>
<evidence type="ECO:0000256" key="2">
    <source>
        <dbReference type="ARBA" id="ARBA00004273"/>
    </source>
</evidence>
<evidence type="ECO:0000256" key="18">
    <source>
        <dbReference type="ARBA" id="ARBA00022837"/>
    </source>
</evidence>
<reference evidence="30" key="2">
    <citation type="submission" date="2025-09" db="UniProtKB">
        <authorList>
            <consortium name="Ensembl"/>
        </authorList>
    </citation>
    <scope>IDENTIFICATION</scope>
</reference>
<protein>
    <recommendedName>
        <fullName evidence="10">Myocilin</fullName>
    </recommendedName>
</protein>
<dbReference type="GO" id="GO:0033268">
    <property type="term" value="C:node of Ranvier"/>
    <property type="evidence" value="ECO:0007669"/>
    <property type="project" value="Ensembl"/>
</dbReference>
<dbReference type="OMA" id="REVSKWN"/>
<dbReference type="SMART" id="SM00284">
    <property type="entry name" value="OLF"/>
    <property type="match status" value="1"/>
</dbReference>
<evidence type="ECO:0000256" key="13">
    <source>
        <dbReference type="ARBA" id="ARBA00022723"/>
    </source>
</evidence>
<evidence type="ECO:0000256" key="24">
    <source>
        <dbReference type="ARBA" id="ARBA00023139"/>
    </source>
</evidence>
<evidence type="ECO:0000256" key="29">
    <source>
        <dbReference type="PROSITE-ProRule" id="PRU00446"/>
    </source>
</evidence>
<evidence type="ECO:0000256" key="7">
    <source>
        <dbReference type="ARBA" id="ARBA00004550"/>
    </source>
</evidence>
<reference evidence="30" key="1">
    <citation type="submission" date="2025-08" db="UniProtKB">
        <authorList>
            <consortium name="Ensembl"/>
        </authorList>
    </citation>
    <scope>IDENTIFICATION</scope>
</reference>
<evidence type="ECO:0000256" key="21">
    <source>
        <dbReference type="ARBA" id="ARBA00023069"/>
    </source>
</evidence>
<evidence type="ECO:0000256" key="3">
    <source>
        <dbReference type="ARBA" id="ARBA00004294"/>
    </source>
</evidence>
<keyword evidence="17" id="KW-0256">Endoplasmic reticulum</keyword>
<dbReference type="PANTHER" id="PTHR23192">
    <property type="entry name" value="OLFACTOMEDIN-RELATED"/>
    <property type="match status" value="1"/>
</dbReference>
<sequence>MGAASITKMLMIWLLLSVGLARVALGSTVHLRRANDRNGRCIYSFAVPSPNEASCPELGQATSAIRELQRESNMQRSELESAKARLSLLENLVTQLHMALGAGGSSASAAELQRELDRLRMERAQQESQISRLEAAYSTLGQEKSFLEEEKRRLEQEKAELGRRLESNTQETARLRASQHHQVSEAPVQDSQQGFQEVSKWDMESFDYQELKSELTEVPASSVFEEHPSSSHPATGDTATAGCGELVWVGEPVTFRRAETIAGKYGVWMKDPDPVPPYTCETTWRVDAIGTDIRQVFEYDDADQFMKGYPSKVHVLPRSMESTGAIIYRGSLYFQRRKSRTVAKYNLKTETITVQKDIPSAGYHGQFPYSWGGYTDIDLAVDEMGLWVTYSTDKAKGAIVLSKLDPETLEVEQTWETNIRKQAVANSFMICGTLYTISSYSAPDATVNFAYHTATSTSEPLSIRFENRYGYSSMVDYNPTERKLFTWDNFNMVTYDIRLSTI</sequence>
<dbReference type="PROSITE" id="PS51132">
    <property type="entry name" value="OLF"/>
    <property type="match status" value="1"/>
</dbReference>
<dbReference type="GO" id="GO:0005794">
    <property type="term" value="C:Golgi apparatus"/>
    <property type="evidence" value="ECO:0007669"/>
    <property type="project" value="UniProtKB-SubCell"/>
</dbReference>
<keyword evidence="26" id="KW-0966">Cell projection</keyword>
<accession>A0A8C3HQZ3</accession>
<dbReference type="GO" id="GO:0035567">
    <property type="term" value="P:non-canonical Wnt signaling pathway"/>
    <property type="evidence" value="ECO:0007669"/>
    <property type="project" value="Ensembl"/>
</dbReference>
<evidence type="ECO:0000256" key="17">
    <source>
        <dbReference type="ARBA" id="ARBA00022824"/>
    </source>
</evidence>
<evidence type="ECO:0000256" key="23">
    <source>
        <dbReference type="ARBA" id="ARBA00023136"/>
    </source>
</evidence>
<dbReference type="GO" id="GO:0005743">
    <property type="term" value="C:mitochondrial inner membrane"/>
    <property type="evidence" value="ECO:0007669"/>
    <property type="project" value="UniProtKB-SubCell"/>
</dbReference>
<keyword evidence="16" id="KW-0999">Mitochondrion inner membrane</keyword>
<comment type="subcellular location">
    <subcellularLocation>
        <location evidence="1">Cell projection</location>
        <location evidence="1">Cilium</location>
    </subcellularLocation>
    <subcellularLocation>
        <location evidence="6">Cytoplasmic vesicle</location>
    </subcellularLocation>
    <subcellularLocation>
        <location evidence="8">Golgi apparatus</location>
    </subcellularLocation>
    <subcellularLocation>
        <location evidence="2">Mitochondrion inner membrane</location>
    </subcellularLocation>
    <subcellularLocation>
        <location evidence="9">Mitochondrion intermembrane space</location>
    </subcellularLocation>
    <subcellularLocation>
        <location evidence="3">Mitochondrion outer membrane</location>
    </subcellularLocation>
    <subcellularLocation>
        <location evidence="4">Rough endoplasmic reticulum</location>
    </subcellularLocation>
    <subcellularLocation>
        <location evidence="7">Secreted</location>
        <location evidence="7">Extracellular exosome</location>
    </subcellularLocation>
    <subcellularLocation>
        <location evidence="5">Secreted</location>
        <location evidence="5">Extracellular space</location>
        <location evidence="5">Extracellular matrix</location>
    </subcellularLocation>
</comment>
<keyword evidence="27" id="KW-0449">Lipoprotein</keyword>
<dbReference type="GO" id="GO:0051497">
    <property type="term" value="P:negative regulation of stress fiber assembly"/>
    <property type="evidence" value="ECO:0007669"/>
    <property type="project" value="Ensembl"/>
</dbReference>
<dbReference type="GO" id="GO:0005615">
    <property type="term" value="C:extracellular space"/>
    <property type="evidence" value="ECO:0007669"/>
    <property type="project" value="Ensembl"/>
</dbReference>
<dbReference type="Ensembl" id="ENSCPBT00000025999.1">
    <property type="protein sequence ID" value="ENSCPBP00000022085.1"/>
    <property type="gene ID" value="ENSCPBG00000015824.1"/>
</dbReference>
<evidence type="ECO:0000256" key="1">
    <source>
        <dbReference type="ARBA" id="ARBA00004138"/>
    </source>
</evidence>
<evidence type="ECO:0000256" key="5">
    <source>
        <dbReference type="ARBA" id="ARBA00004498"/>
    </source>
</evidence>
<evidence type="ECO:0000256" key="4">
    <source>
        <dbReference type="ARBA" id="ARBA00004427"/>
    </source>
</evidence>
<evidence type="ECO:0000256" key="9">
    <source>
        <dbReference type="ARBA" id="ARBA00004569"/>
    </source>
</evidence>